<dbReference type="AlphaFoldDB" id="A0A2A6CT63"/>
<keyword evidence="3 6" id="KW-0812">Transmembrane</keyword>
<evidence type="ECO:0000256" key="1">
    <source>
        <dbReference type="ARBA" id="ARBA00004141"/>
    </source>
</evidence>
<evidence type="ECO:0000313" key="8">
    <source>
        <dbReference type="Proteomes" id="UP000005239"/>
    </source>
</evidence>
<keyword evidence="4 6" id="KW-1133">Transmembrane helix</keyword>
<comment type="caution">
    <text evidence="6">Lacks conserved residue(s) required for the propagation of feature annotation.</text>
</comment>
<keyword evidence="5 6" id="KW-0472">Membrane</keyword>
<dbReference type="PANTHER" id="PTHR31552">
    <property type="entry name" value="SERPENTINE RECEPTOR CLASS GAMMA"/>
    <property type="match status" value="1"/>
</dbReference>
<sequence length="253" mass="28489">MARHSAHARAILLLVLPMDYEPRNGSSSIRPEFCISYFYFAQNACALLFTVNRFTAICMPTPHIKFWSSWKWPFIAIVQGIAIIIPLLTRWPALVKYEYNPTTNAFAMVRENMNAVLIAMISFGSVVLLFCISANTYSVYRLIKFRNNSSKNASRASSMSELSFTLISFCIFFAQLMNVSIVIFSAICTYSSNFKLAQFLSTITPFTSDIFSLGPAVYTLLVPGPIRSRIVRIARRKTINARNTGSQISAIPR</sequence>
<dbReference type="Gene3D" id="1.20.1070.10">
    <property type="entry name" value="Rhodopsin 7-helix transmembrane proteins"/>
    <property type="match status" value="1"/>
</dbReference>
<evidence type="ECO:0000256" key="5">
    <source>
        <dbReference type="ARBA" id="ARBA00023136"/>
    </source>
</evidence>
<name>A0A2A6CT63_PRIPA</name>
<keyword evidence="8" id="KW-1185">Reference proteome</keyword>
<evidence type="ECO:0000313" key="7">
    <source>
        <dbReference type="EnsemblMetazoa" id="PPA39140.1"/>
    </source>
</evidence>
<evidence type="ECO:0000256" key="2">
    <source>
        <dbReference type="ARBA" id="ARBA00005692"/>
    </source>
</evidence>
<accession>A0A2A6CT63</accession>
<comment type="similarity">
    <text evidence="2 6">Belongs to the nematode receptor-like protein srg family.</text>
</comment>
<evidence type="ECO:0000256" key="3">
    <source>
        <dbReference type="ARBA" id="ARBA00022692"/>
    </source>
</evidence>
<dbReference type="SUPFAM" id="SSF81321">
    <property type="entry name" value="Family A G protein-coupled receptor-like"/>
    <property type="match status" value="1"/>
</dbReference>
<reference evidence="8" key="1">
    <citation type="journal article" date="2008" name="Nat. Genet.">
        <title>The Pristionchus pacificus genome provides a unique perspective on nematode lifestyle and parasitism.</title>
        <authorList>
            <person name="Dieterich C."/>
            <person name="Clifton S.W."/>
            <person name="Schuster L.N."/>
            <person name="Chinwalla A."/>
            <person name="Delehaunty K."/>
            <person name="Dinkelacker I."/>
            <person name="Fulton L."/>
            <person name="Fulton R."/>
            <person name="Godfrey J."/>
            <person name="Minx P."/>
            <person name="Mitreva M."/>
            <person name="Roeseler W."/>
            <person name="Tian H."/>
            <person name="Witte H."/>
            <person name="Yang S.P."/>
            <person name="Wilson R.K."/>
            <person name="Sommer R.J."/>
        </authorList>
    </citation>
    <scope>NUCLEOTIDE SEQUENCE [LARGE SCALE GENOMIC DNA]</scope>
    <source>
        <strain evidence="8">PS312</strain>
    </source>
</reference>
<proteinExistence type="inferred from homology"/>
<organism evidence="7 8">
    <name type="scientific">Pristionchus pacificus</name>
    <name type="common">Parasitic nematode worm</name>
    <dbReference type="NCBI Taxonomy" id="54126"/>
    <lineage>
        <taxon>Eukaryota</taxon>
        <taxon>Metazoa</taxon>
        <taxon>Ecdysozoa</taxon>
        <taxon>Nematoda</taxon>
        <taxon>Chromadorea</taxon>
        <taxon>Rhabditida</taxon>
        <taxon>Rhabditina</taxon>
        <taxon>Diplogasteromorpha</taxon>
        <taxon>Diplogasteroidea</taxon>
        <taxon>Neodiplogasteridae</taxon>
        <taxon>Pristionchus</taxon>
    </lineage>
</organism>
<protein>
    <recommendedName>
        <fullName evidence="6">Serpentine receptor class gamma</fullName>
    </recommendedName>
</protein>
<feature type="transmembrane region" description="Helical" evidence="6">
    <location>
        <begin position="164"/>
        <end position="187"/>
    </location>
</feature>
<reference evidence="7" key="2">
    <citation type="submission" date="2022-06" db="UniProtKB">
        <authorList>
            <consortium name="EnsemblMetazoa"/>
        </authorList>
    </citation>
    <scope>IDENTIFICATION</scope>
    <source>
        <strain evidence="7">PS312</strain>
    </source>
</reference>
<evidence type="ECO:0000256" key="4">
    <source>
        <dbReference type="ARBA" id="ARBA00022989"/>
    </source>
</evidence>
<dbReference type="PANTHER" id="PTHR31552:SF8">
    <property type="entry name" value="SERPENTINE RECEPTOR CLASS GAMMA"/>
    <property type="match status" value="1"/>
</dbReference>
<dbReference type="GO" id="GO:0004888">
    <property type="term" value="F:transmembrane signaling receptor activity"/>
    <property type="evidence" value="ECO:0007669"/>
    <property type="project" value="InterPro"/>
</dbReference>
<dbReference type="Proteomes" id="UP000005239">
    <property type="component" value="Unassembled WGS sequence"/>
</dbReference>
<feature type="transmembrane region" description="Helical" evidence="6">
    <location>
        <begin position="113"/>
        <end position="143"/>
    </location>
</feature>
<dbReference type="EnsemblMetazoa" id="PPA39140.1">
    <property type="protein sequence ID" value="PPA39140.1"/>
    <property type="gene ID" value="WBGene00277509"/>
</dbReference>
<accession>A0A8R1YTV0</accession>
<comment type="subcellular location">
    <subcellularLocation>
        <location evidence="1">Membrane</location>
        <topology evidence="1">Multi-pass membrane protein</topology>
    </subcellularLocation>
</comment>
<dbReference type="InterPro" id="IPR000609">
    <property type="entry name" value="7TM_GPCR_serpentine_rcpt_Srg"/>
</dbReference>
<dbReference type="GO" id="GO:0007606">
    <property type="term" value="P:sensory perception of chemical stimulus"/>
    <property type="evidence" value="ECO:0007669"/>
    <property type="project" value="UniProtKB-UniRule"/>
</dbReference>
<evidence type="ECO:0000256" key="6">
    <source>
        <dbReference type="RuleBase" id="RU280813"/>
    </source>
</evidence>
<dbReference type="OrthoDB" id="5892599at2759"/>
<dbReference type="GO" id="GO:0016020">
    <property type="term" value="C:membrane"/>
    <property type="evidence" value="ECO:0007669"/>
    <property type="project" value="UniProtKB-SubCell"/>
</dbReference>
<feature type="transmembrane region" description="Helical" evidence="6">
    <location>
        <begin position="72"/>
        <end position="93"/>
    </location>
</feature>
<gene>
    <name evidence="7" type="primary">WBGene00277509</name>
</gene>
<dbReference type="Pfam" id="PF02118">
    <property type="entry name" value="Srg"/>
    <property type="match status" value="1"/>
</dbReference>